<keyword evidence="5 10" id="KW-0472">Membrane</keyword>
<keyword evidence="6 10" id="KW-0407">Ion channel</keyword>
<keyword evidence="12" id="KW-1185">Reference proteome</keyword>
<evidence type="ECO:0000256" key="7">
    <source>
        <dbReference type="ARBA" id="ARBA00035120"/>
    </source>
</evidence>
<feature type="transmembrane region" description="Helical" evidence="10">
    <location>
        <begin position="97"/>
        <end position="120"/>
    </location>
</feature>
<reference evidence="11 12" key="1">
    <citation type="submission" date="2019-03" db="EMBL/GenBank/DDBJ databases">
        <title>Genomic Encyclopedia of Type Strains, Phase III (KMG-III): the genomes of soil and plant-associated and newly described type strains.</title>
        <authorList>
            <person name="Whitman W."/>
        </authorList>
    </citation>
    <scope>NUCLEOTIDE SEQUENCE [LARGE SCALE GENOMIC DNA]</scope>
    <source>
        <strain evidence="11 12">CECT 7972</strain>
    </source>
</reference>
<keyword evidence="10" id="KW-0915">Sodium</keyword>
<keyword evidence="3 10" id="KW-0812">Transmembrane</keyword>
<dbReference type="InterPro" id="IPR003691">
    <property type="entry name" value="FluC"/>
</dbReference>
<gene>
    <name evidence="10" type="primary">fluC</name>
    <name evidence="10" type="synonym">crcB</name>
    <name evidence="11" type="ORF">DFP96_10531</name>
</gene>
<comment type="catalytic activity">
    <reaction evidence="8">
        <text>fluoride(in) = fluoride(out)</text>
        <dbReference type="Rhea" id="RHEA:76159"/>
        <dbReference type="ChEBI" id="CHEBI:17051"/>
    </reaction>
    <physiologicalReaction direction="left-to-right" evidence="8">
        <dbReference type="Rhea" id="RHEA:76160"/>
    </physiologicalReaction>
</comment>
<dbReference type="PANTHER" id="PTHR28259">
    <property type="entry name" value="FLUORIDE EXPORT PROTEIN 1-RELATED"/>
    <property type="match status" value="1"/>
</dbReference>
<evidence type="ECO:0000256" key="10">
    <source>
        <dbReference type="HAMAP-Rule" id="MF_00454"/>
    </source>
</evidence>
<keyword evidence="10" id="KW-0479">Metal-binding</keyword>
<dbReference type="OrthoDB" id="9799631at2"/>
<comment type="caution">
    <text evidence="11">The sequence shown here is derived from an EMBL/GenBank/DDBJ whole genome shotgun (WGS) entry which is preliminary data.</text>
</comment>
<dbReference type="GO" id="GO:0140114">
    <property type="term" value="P:cellular detoxification of fluoride"/>
    <property type="evidence" value="ECO:0007669"/>
    <property type="project" value="UniProtKB-UniRule"/>
</dbReference>
<dbReference type="Proteomes" id="UP000295558">
    <property type="component" value="Unassembled WGS sequence"/>
</dbReference>
<feature type="transmembrane region" description="Helical" evidence="10">
    <location>
        <begin position="33"/>
        <end position="56"/>
    </location>
</feature>
<comment type="similarity">
    <text evidence="7 10">Belongs to the fluoride channel Fluc/FEX (TC 1.A.43) family.</text>
</comment>
<evidence type="ECO:0000256" key="5">
    <source>
        <dbReference type="ARBA" id="ARBA00023136"/>
    </source>
</evidence>
<comment type="function">
    <text evidence="9 10">Fluoride-specific ion channel. Important for reducing fluoride concentration in the cell, thus reducing its toxicity.</text>
</comment>
<sequence length="137" mass="14960">MKRFLMIGVAGMTGALCRYFVGLGMGLFWGADFPLGTLLVNWSGCLILGFCTTYLFRLTILNTDLVLAIGTGFLGAYTTFSTFSLEVVQLFESGEVIFAVTYLGLSFLGGNLLAWIGFALGERRFVRKREAVRGGDL</sequence>
<dbReference type="GO" id="GO:0046872">
    <property type="term" value="F:metal ion binding"/>
    <property type="evidence" value="ECO:0007669"/>
    <property type="project" value="UniProtKB-KW"/>
</dbReference>
<comment type="subcellular location">
    <subcellularLocation>
        <location evidence="1 10">Cell membrane</location>
        <topology evidence="1 10">Multi-pass membrane protein</topology>
    </subcellularLocation>
</comment>
<dbReference type="Pfam" id="PF02537">
    <property type="entry name" value="CRCB"/>
    <property type="match status" value="1"/>
</dbReference>
<evidence type="ECO:0000256" key="6">
    <source>
        <dbReference type="ARBA" id="ARBA00023303"/>
    </source>
</evidence>
<evidence type="ECO:0000256" key="8">
    <source>
        <dbReference type="ARBA" id="ARBA00035585"/>
    </source>
</evidence>
<evidence type="ECO:0000313" key="12">
    <source>
        <dbReference type="Proteomes" id="UP000295558"/>
    </source>
</evidence>
<protein>
    <recommendedName>
        <fullName evidence="10">Fluoride-specific ion channel FluC</fullName>
    </recommendedName>
</protein>
<keyword evidence="10" id="KW-0813">Transport</keyword>
<dbReference type="HAMAP" id="MF_00454">
    <property type="entry name" value="FluC"/>
    <property type="match status" value="1"/>
</dbReference>
<evidence type="ECO:0000256" key="4">
    <source>
        <dbReference type="ARBA" id="ARBA00022989"/>
    </source>
</evidence>
<dbReference type="GO" id="GO:0005886">
    <property type="term" value="C:plasma membrane"/>
    <property type="evidence" value="ECO:0007669"/>
    <property type="project" value="UniProtKB-SubCell"/>
</dbReference>
<proteinExistence type="inferred from homology"/>
<comment type="activity regulation">
    <text evidence="10">Na(+) is not transported, but it plays an essential structural role and its presence is essential for fluoride channel function.</text>
</comment>
<dbReference type="STRING" id="1265846.PROCOU_16188"/>
<keyword evidence="4 10" id="KW-1133">Transmembrane helix</keyword>
<feature type="binding site" evidence="10">
    <location>
        <position position="75"/>
    </location>
    <ligand>
        <name>Na(+)</name>
        <dbReference type="ChEBI" id="CHEBI:29101"/>
        <note>structural</note>
    </ligand>
</feature>
<evidence type="ECO:0000256" key="3">
    <source>
        <dbReference type="ARBA" id="ARBA00022692"/>
    </source>
</evidence>
<keyword evidence="2 10" id="KW-1003">Cell membrane</keyword>
<dbReference type="EMBL" id="SNZK01000005">
    <property type="protein sequence ID" value="TDR53108.1"/>
    <property type="molecule type" value="Genomic_DNA"/>
</dbReference>
<evidence type="ECO:0000256" key="9">
    <source>
        <dbReference type="ARBA" id="ARBA00049940"/>
    </source>
</evidence>
<dbReference type="AlphaFoldDB" id="A0A4R6ZL93"/>
<evidence type="ECO:0000256" key="2">
    <source>
        <dbReference type="ARBA" id="ARBA00022475"/>
    </source>
</evidence>
<dbReference type="GO" id="GO:0062054">
    <property type="term" value="F:fluoride channel activity"/>
    <property type="evidence" value="ECO:0007669"/>
    <property type="project" value="UniProtKB-UniRule"/>
</dbReference>
<feature type="binding site" evidence="10">
    <location>
        <position position="78"/>
    </location>
    <ligand>
        <name>Na(+)</name>
        <dbReference type="ChEBI" id="CHEBI:29101"/>
        <note>structural</note>
    </ligand>
</feature>
<keyword evidence="10" id="KW-0406">Ion transport</keyword>
<dbReference type="PANTHER" id="PTHR28259:SF1">
    <property type="entry name" value="FLUORIDE EXPORT PROTEIN 1-RELATED"/>
    <property type="match status" value="1"/>
</dbReference>
<dbReference type="NCBIfam" id="TIGR00494">
    <property type="entry name" value="crcB"/>
    <property type="match status" value="1"/>
</dbReference>
<evidence type="ECO:0000313" key="11">
    <source>
        <dbReference type="EMBL" id="TDR53108.1"/>
    </source>
</evidence>
<name>A0A4R6ZL93_9LIST</name>
<evidence type="ECO:0000256" key="1">
    <source>
        <dbReference type="ARBA" id="ARBA00004651"/>
    </source>
</evidence>
<accession>A0A4R6ZL93</accession>
<feature type="transmembrane region" description="Helical" evidence="10">
    <location>
        <begin position="65"/>
        <end position="85"/>
    </location>
</feature>
<dbReference type="RefSeq" id="WP_133620454.1">
    <property type="nucleotide sequence ID" value="NZ_JAARQJ010000006.1"/>
</dbReference>
<organism evidence="11 12">
    <name type="scientific">Listeria rocourtiae</name>
    <dbReference type="NCBI Taxonomy" id="647910"/>
    <lineage>
        <taxon>Bacteria</taxon>
        <taxon>Bacillati</taxon>
        <taxon>Bacillota</taxon>
        <taxon>Bacilli</taxon>
        <taxon>Bacillales</taxon>
        <taxon>Listeriaceae</taxon>
        <taxon>Listeria</taxon>
    </lineage>
</organism>